<sequence>MAQAVQLPALDLLTLHQYLHQLFADKKNSEAYILQVLQLLLGLSNAAGVLYGQRNGKQLERGPAILSKQALSWHPHMENQLLQQIEVACQQQQVQIHVLDAQVSAYIIATPVYTQDKKPEEGVALVVVPGEQRIEWFVTLLQLCTAYLNLPEQLPASPAEVSPDTSKPTDYSRRLIELLTHTLAAPDMSVAAKLLSNTLQQDFQAQRVLLGLVKGRHCRLHTISELSDIKRQADFVHACESLMDAVIAQKQALNSQNPEHRKTQPTLQRLLVLGAADTVLALPLAALPDNNASGALLILWKTNTNLPQENLEALAMPLGTTLATLKKAQPNWLQRQLHPLRKNPGQRLLLITIVLSLLALMWLPVSHKLSGNVLLEPMKHRFINAPFDGVLKQALHEPGDVIETETLLAQLDGREINWELSGLKAERSRAQKQKDVSTAARDAAKAQIAQLEIERIDAKMALLNYRLNNLEIISPINGLLISGDLKRIEGGTLSKGQTLFEIAPLDEMRVQMSLNAEDIAWAQVNMPLEVRLDAYPDQMWDTQVKKIRPRAEIRDAQAVFIIETDLLNSAGRLRPGMQGLGQIDAGQKALGWVLFHKAWEQVIKWLR</sequence>
<feature type="domain" description="CusB-like beta-barrel" evidence="4">
    <location>
        <begin position="517"/>
        <end position="578"/>
    </location>
</feature>
<evidence type="ECO:0000313" key="5">
    <source>
        <dbReference type="EMBL" id="SEH08423.1"/>
    </source>
</evidence>
<reference evidence="5 6" key="1">
    <citation type="submission" date="2016-10" db="EMBL/GenBank/DDBJ databases">
        <authorList>
            <person name="de Groot N.N."/>
        </authorList>
    </citation>
    <scope>NUCLEOTIDE SEQUENCE [LARGE SCALE GENOMIC DNA]</scope>
    <source>
        <strain evidence="5">MBHS1</strain>
    </source>
</reference>
<evidence type="ECO:0000256" key="1">
    <source>
        <dbReference type="ARBA" id="ARBA00004196"/>
    </source>
</evidence>
<keyword evidence="6" id="KW-1185">Reference proteome</keyword>
<name>A0A1H6FFK7_9GAMM</name>
<evidence type="ECO:0000256" key="3">
    <source>
        <dbReference type="SAM" id="Coils"/>
    </source>
</evidence>
<dbReference type="OrthoDB" id="9806939at2"/>
<dbReference type="PANTHER" id="PTHR32347:SF23">
    <property type="entry name" value="BLL5650 PROTEIN"/>
    <property type="match status" value="1"/>
</dbReference>
<accession>A0A1H6FFK7</accession>
<dbReference type="InterPro" id="IPR058792">
    <property type="entry name" value="Beta-barrel_RND_2"/>
</dbReference>
<gene>
    <name evidence="5" type="ORF">MBHS_04315</name>
</gene>
<protein>
    <submittedName>
        <fullName evidence="5">Putative efflux pump membrane fusion protein</fullName>
    </submittedName>
</protein>
<dbReference type="SUPFAM" id="SSF55781">
    <property type="entry name" value="GAF domain-like"/>
    <property type="match status" value="1"/>
</dbReference>
<evidence type="ECO:0000259" key="4">
    <source>
        <dbReference type="Pfam" id="PF25954"/>
    </source>
</evidence>
<dbReference type="InterPro" id="IPR050465">
    <property type="entry name" value="UPF0194_transport"/>
</dbReference>
<comment type="subcellular location">
    <subcellularLocation>
        <location evidence="1">Cell envelope</location>
    </subcellularLocation>
</comment>
<keyword evidence="2 3" id="KW-0175">Coiled coil</keyword>
<dbReference type="SUPFAM" id="SSF111369">
    <property type="entry name" value="HlyD-like secretion proteins"/>
    <property type="match status" value="1"/>
</dbReference>
<feature type="coiled-coil region" evidence="3">
    <location>
        <begin position="434"/>
        <end position="461"/>
    </location>
</feature>
<organism evidence="5 6">
    <name type="scientific">Candidatus Venteria ishoeyi</name>
    <dbReference type="NCBI Taxonomy" id="1899563"/>
    <lineage>
        <taxon>Bacteria</taxon>
        <taxon>Pseudomonadati</taxon>
        <taxon>Pseudomonadota</taxon>
        <taxon>Gammaproteobacteria</taxon>
        <taxon>Thiotrichales</taxon>
        <taxon>Thiotrichaceae</taxon>
        <taxon>Venteria</taxon>
    </lineage>
</organism>
<dbReference type="GO" id="GO:0030313">
    <property type="term" value="C:cell envelope"/>
    <property type="evidence" value="ECO:0007669"/>
    <property type="project" value="UniProtKB-SubCell"/>
</dbReference>
<proteinExistence type="predicted"/>
<dbReference type="Proteomes" id="UP000236724">
    <property type="component" value="Unassembled WGS sequence"/>
</dbReference>
<dbReference type="Gene3D" id="2.40.30.170">
    <property type="match status" value="1"/>
</dbReference>
<evidence type="ECO:0000313" key="6">
    <source>
        <dbReference type="Proteomes" id="UP000236724"/>
    </source>
</evidence>
<dbReference type="AlphaFoldDB" id="A0A1H6FFK7"/>
<dbReference type="RefSeq" id="WP_103921965.1">
    <property type="nucleotide sequence ID" value="NZ_FMSV02000549.1"/>
</dbReference>
<dbReference type="PANTHER" id="PTHR32347">
    <property type="entry name" value="EFFLUX SYSTEM COMPONENT YKNX-RELATED"/>
    <property type="match status" value="1"/>
</dbReference>
<dbReference type="EMBL" id="FMSV02000549">
    <property type="protein sequence ID" value="SEH08423.1"/>
    <property type="molecule type" value="Genomic_DNA"/>
</dbReference>
<dbReference type="Pfam" id="PF25954">
    <property type="entry name" value="Beta-barrel_RND_2"/>
    <property type="match status" value="1"/>
</dbReference>
<evidence type="ECO:0000256" key="2">
    <source>
        <dbReference type="ARBA" id="ARBA00023054"/>
    </source>
</evidence>